<evidence type="ECO:0000259" key="3">
    <source>
        <dbReference type="Pfam" id="PF00149"/>
    </source>
</evidence>
<sequence>MSDPLKSRNEANYASARDSEYGDIVYEEEWSFSQRTKRVIIAISVIASIFFVYLFCVLLPKMFIPESRPLEGIVMVQDLPVSLDPVDPQTAAEWNLGDWKVADNGDEESDDEEEPEATTSRKKIGKLRERLILVGDIHGQLKEFKKLLGKVKYNQEKDHLLVLGDFITKGRDSIGVLELLDEYNADCILGNHEYYVLNNYARFHGLDSPFFVAENSTVPFRSLSVSPSGFIEDPEYLLAKKLQPEHIAYINKCSLIKKLGPVPLHSSRNNGKRKHADGLAVHAGLRLDALDNLNEQEPMDCLEMRSYLAPHFNETTDDPHEKNAVSWSKVWNAKQKEGSLDHEYIVYYGHDARRGVKLKKWAKGLDSGCVRGDQLSAMVIWQEKTPKGHVLYKEQVVSVNC</sequence>
<dbReference type="Gene3D" id="3.60.21.10">
    <property type="match status" value="1"/>
</dbReference>
<protein>
    <submittedName>
        <fullName evidence="4">Serine/threonine-protein phosphatase</fullName>
    </submittedName>
</protein>
<feature type="compositionally biased region" description="Acidic residues" evidence="1">
    <location>
        <begin position="104"/>
        <end position="116"/>
    </location>
</feature>
<dbReference type="GO" id="GO:0000298">
    <property type="term" value="F:endopolyphosphatase activity"/>
    <property type="evidence" value="ECO:0007669"/>
    <property type="project" value="TreeGrafter"/>
</dbReference>
<dbReference type="PANTHER" id="PTHR42850:SF4">
    <property type="entry name" value="ZINC-DEPENDENT ENDOPOLYPHOSPHATASE"/>
    <property type="match status" value="1"/>
</dbReference>
<dbReference type="SUPFAM" id="SSF56300">
    <property type="entry name" value="Metallo-dependent phosphatases"/>
    <property type="match status" value="1"/>
</dbReference>
<feature type="domain" description="Calcineurin-like phosphoesterase" evidence="3">
    <location>
        <begin position="130"/>
        <end position="212"/>
    </location>
</feature>
<gene>
    <name evidence="4" type="ORF">A9F13_18g00803</name>
</gene>
<dbReference type="EMBL" id="LYUB02000018">
    <property type="protein sequence ID" value="OVF06766.1"/>
    <property type="molecule type" value="Genomic_DNA"/>
</dbReference>
<accession>A0AA91T088</accession>
<dbReference type="InterPro" id="IPR004843">
    <property type="entry name" value="Calcineurin-like_PHP"/>
</dbReference>
<dbReference type="AlphaFoldDB" id="A0AA91T088"/>
<comment type="caution">
    <text evidence="4">The sequence shown here is derived from an EMBL/GenBank/DDBJ whole genome shotgun (WGS) entry which is preliminary data.</text>
</comment>
<evidence type="ECO:0000313" key="4">
    <source>
        <dbReference type="EMBL" id="OVF06766.1"/>
    </source>
</evidence>
<dbReference type="Proteomes" id="UP000195602">
    <property type="component" value="Unassembled WGS sequence"/>
</dbReference>
<dbReference type="InterPro" id="IPR029052">
    <property type="entry name" value="Metallo-depent_PP-like"/>
</dbReference>
<feature type="region of interest" description="Disordered" evidence="1">
    <location>
        <begin position="101"/>
        <end position="121"/>
    </location>
</feature>
<dbReference type="PANTHER" id="PTHR42850">
    <property type="entry name" value="METALLOPHOSPHOESTERASE"/>
    <property type="match status" value="1"/>
</dbReference>
<dbReference type="KEGG" id="clus:A9F13_18g00803"/>
<feature type="transmembrane region" description="Helical" evidence="2">
    <location>
        <begin position="39"/>
        <end position="59"/>
    </location>
</feature>
<proteinExistence type="predicted"/>
<reference evidence="4 5" key="1">
    <citation type="submission" date="2017-04" db="EMBL/GenBank/DDBJ databases">
        <title>Draft genome of the yeast Clavispora lusitaniae type strain CBS 6936.</title>
        <authorList>
            <person name="Durrens P."/>
            <person name="Klopp C."/>
            <person name="Biteau N."/>
            <person name="Fitton-Ouhabi V."/>
            <person name="Dementhon K."/>
            <person name="Accoceberry I."/>
            <person name="Sherman D.J."/>
            <person name="Noel T."/>
        </authorList>
    </citation>
    <scope>NUCLEOTIDE SEQUENCE [LARGE SCALE GENOMIC DNA]</scope>
    <source>
        <strain evidence="4 5">CBS 6936</strain>
    </source>
</reference>
<evidence type="ECO:0000313" key="5">
    <source>
        <dbReference type="Proteomes" id="UP000195602"/>
    </source>
</evidence>
<keyword evidence="2" id="KW-0472">Membrane</keyword>
<evidence type="ECO:0000256" key="1">
    <source>
        <dbReference type="SAM" id="MobiDB-lite"/>
    </source>
</evidence>
<keyword evidence="2" id="KW-0812">Transmembrane</keyword>
<organism evidence="4 5">
    <name type="scientific">Clavispora lusitaniae</name>
    <name type="common">Candida lusitaniae</name>
    <dbReference type="NCBI Taxonomy" id="36911"/>
    <lineage>
        <taxon>Eukaryota</taxon>
        <taxon>Fungi</taxon>
        <taxon>Dikarya</taxon>
        <taxon>Ascomycota</taxon>
        <taxon>Saccharomycotina</taxon>
        <taxon>Pichiomycetes</taxon>
        <taxon>Metschnikowiaceae</taxon>
        <taxon>Clavispora</taxon>
    </lineage>
</organism>
<keyword evidence="2" id="KW-1133">Transmembrane helix</keyword>
<dbReference type="CDD" id="cd00144">
    <property type="entry name" value="MPP_PPP_family"/>
    <property type="match status" value="1"/>
</dbReference>
<dbReference type="InterPro" id="IPR050126">
    <property type="entry name" value="Ap4A_hydrolase"/>
</dbReference>
<dbReference type="GO" id="GO:0005737">
    <property type="term" value="C:cytoplasm"/>
    <property type="evidence" value="ECO:0007669"/>
    <property type="project" value="TreeGrafter"/>
</dbReference>
<dbReference type="GO" id="GO:0006798">
    <property type="term" value="P:polyphosphate catabolic process"/>
    <property type="evidence" value="ECO:0007669"/>
    <property type="project" value="TreeGrafter"/>
</dbReference>
<dbReference type="Pfam" id="PF00149">
    <property type="entry name" value="Metallophos"/>
    <property type="match status" value="1"/>
</dbReference>
<name>A0AA91T088_CLALS</name>
<dbReference type="GO" id="GO:0016791">
    <property type="term" value="F:phosphatase activity"/>
    <property type="evidence" value="ECO:0007669"/>
    <property type="project" value="TreeGrafter"/>
</dbReference>
<evidence type="ECO:0000256" key="2">
    <source>
        <dbReference type="SAM" id="Phobius"/>
    </source>
</evidence>